<evidence type="ECO:0000313" key="1">
    <source>
        <dbReference type="EMBL" id="MBV6341037.1"/>
    </source>
</evidence>
<dbReference type="Proteomes" id="UP001196980">
    <property type="component" value="Unassembled WGS sequence"/>
</dbReference>
<reference evidence="1 2" key="1">
    <citation type="journal article" date="2020" name="J Geophys Res Biogeosci">
        <title>Magnetotaxis as an Adaptation to Enable Bacterial Shuttling of Microbial Sulfur and Sulfur Cycling Across Aquatic Oxic#Anoxic Interfaces.</title>
        <authorList>
            <person name="Li J."/>
            <person name="Liu P."/>
            <person name="Wang J."/>
            <person name="Roberts A.P."/>
            <person name="Pan Y."/>
        </authorList>
    </citation>
    <scope>NUCLEOTIDE SEQUENCE [LARGE SCALE GENOMIC DNA]</scope>
    <source>
        <strain evidence="1 2">MYR-1_YQ</strain>
    </source>
</reference>
<keyword evidence="2" id="KW-1185">Reference proteome</keyword>
<comment type="caution">
    <text evidence="1">The sequence shown here is derived from an EMBL/GenBank/DDBJ whole genome shotgun (WGS) entry which is preliminary data.</text>
</comment>
<proteinExistence type="predicted"/>
<organism evidence="1 2">
    <name type="scientific">Candidatus Magnetobacterium casense</name>
    <dbReference type="NCBI Taxonomy" id="1455061"/>
    <lineage>
        <taxon>Bacteria</taxon>
        <taxon>Pseudomonadati</taxon>
        <taxon>Nitrospirota</taxon>
        <taxon>Thermodesulfovibrionia</taxon>
        <taxon>Thermodesulfovibrionales</taxon>
        <taxon>Candidatus Magnetobacteriaceae</taxon>
        <taxon>Candidatus Magnetobacterium</taxon>
    </lineage>
</organism>
<protein>
    <submittedName>
        <fullName evidence="1">Uncharacterized protein</fullName>
    </submittedName>
</protein>
<gene>
    <name evidence="1" type="ORF">HWQ67_05520</name>
</gene>
<sequence>MGIFRFIVNKHKVVGALLDDIFFSVKDFGRNTRLYQEYKSFRKRRHIKEKRKP</sequence>
<dbReference type="EMBL" id="JABXWD010000067">
    <property type="protein sequence ID" value="MBV6341037.1"/>
    <property type="molecule type" value="Genomic_DNA"/>
</dbReference>
<dbReference type="RefSeq" id="WP_218251650.1">
    <property type="nucleotide sequence ID" value="NZ_JABXWD010000067.1"/>
</dbReference>
<evidence type="ECO:0000313" key="2">
    <source>
        <dbReference type="Proteomes" id="UP001196980"/>
    </source>
</evidence>
<name>A0ABS6RWN9_9BACT</name>
<accession>A0ABS6RWN9</accession>